<keyword evidence="3" id="KW-0949">S-adenosyl-L-methionine</keyword>
<comment type="caution">
    <text evidence="5">The sequence shown here is derived from an EMBL/GenBank/DDBJ whole genome shotgun (WGS) entry which is preliminary data.</text>
</comment>
<evidence type="ECO:0000313" key="6">
    <source>
        <dbReference type="Proteomes" id="UP001174691"/>
    </source>
</evidence>
<comment type="pathway">
    <text evidence="1">Secondary metabolite biosynthesis.</text>
</comment>
<proteinExistence type="inferred from homology"/>
<accession>A0AA38REB8</accession>
<evidence type="ECO:0000256" key="4">
    <source>
        <dbReference type="ARBA" id="ARBA00038314"/>
    </source>
</evidence>
<evidence type="ECO:0000313" key="5">
    <source>
        <dbReference type="EMBL" id="KAJ9134837.1"/>
    </source>
</evidence>
<organism evidence="5 6">
    <name type="scientific">Coniochaeta hoffmannii</name>
    <dbReference type="NCBI Taxonomy" id="91930"/>
    <lineage>
        <taxon>Eukaryota</taxon>
        <taxon>Fungi</taxon>
        <taxon>Dikarya</taxon>
        <taxon>Ascomycota</taxon>
        <taxon>Pezizomycotina</taxon>
        <taxon>Sordariomycetes</taxon>
        <taxon>Sordariomycetidae</taxon>
        <taxon>Coniochaetales</taxon>
        <taxon>Coniochaetaceae</taxon>
        <taxon>Coniochaeta</taxon>
    </lineage>
</organism>
<sequence>MSTQQSLPIGSKDRRVGWYDPPITRVESSIRDLLENYSRMPGEEVIPRILETRDKLWSIFPWPCIGQFRFLDLSLSRQPSYHQILSRLTSNPGERLLDVGCCMAQDLRLLAHHGVPSSSLCGLEIQPEFVSLGYEFFGDRESFHGKFIVGDLMDRANEEAKALEGGVGIVQLGMVLHTWDLEGQIMACERVAELLRDERGVMVVGQSVGDVEGKEFSARGRMIYKHNVESFGRMWEEVGRRTRTRWAVRARLDEGLGIDGGRREWDEKSARRLGFEVERVE</sequence>
<dbReference type="InterPro" id="IPR029063">
    <property type="entry name" value="SAM-dependent_MTases_sf"/>
</dbReference>
<dbReference type="GO" id="GO:0016740">
    <property type="term" value="F:transferase activity"/>
    <property type="evidence" value="ECO:0007669"/>
    <property type="project" value="UniProtKB-KW"/>
</dbReference>
<evidence type="ECO:0008006" key="7">
    <source>
        <dbReference type="Google" id="ProtNLM"/>
    </source>
</evidence>
<comment type="similarity">
    <text evidence="4">Belongs to the class I-like SAM-binding methyltransferase superfamily.</text>
</comment>
<dbReference type="EMBL" id="JANBVN010000174">
    <property type="protein sequence ID" value="KAJ9134837.1"/>
    <property type="molecule type" value="Genomic_DNA"/>
</dbReference>
<keyword evidence="2" id="KW-0808">Transferase</keyword>
<dbReference type="PANTHER" id="PTHR35897">
    <property type="entry name" value="METHYLTRANSFERASE AUSD"/>
    <property type="match status" value="1"/>
</dbReference>
<dbReference type="PANTHER" id="PTHR35897:SF1">
    <property type="entry name" value="METHYLTRANSFERASE AUSD"/>
    <property type="match status" value="1"/>
</dbReference>
<protein>
    <recommendedName>
        <fullName evidence="7">Methyltransferase domain-containing protein</fullName>
    </recommendedName>
</protein>
<name>A0AA38REB8_9PEZI</name>
<gene>
    <name evidence="5" type="ORF">NKR19_g8493</name>
</gene>
<evidence type="ECO:0000256" key="2">
    <source>
        <dbReference type="ARBA" id="ARBA00022679"/>
    </source>
</evidence>
<evidence type="ECO:0000256" key="3">
    <source>
        <dbReference type="ARBA" id="ARBA00022691"/>
    </source>
</evidence>
<dbReference type="SUPFAM" id="SSF53335">
    <property type="entry name" value="S-adenosyl-L-methionine-dependent methyltransferases"/>
    <property type="match status" value="1"/>
</dbReference>
<reference evidence="5" key="1">
    <citation type="submission" date="2022-07" db="EMBL/GenBank/DDBJ databases">
        <title>Fungi with potential for degradation of polypropylene.</title>
        <authorList>
            <person name="Gostincar C."/>
        </authorList>
    </citation>
    <scope>NUCLEOTIDE SEQUENCE</scope>
    <source>
        <strain evidence="5">EXF-13287</strain>
    </source>
</reference>
<keyword evidence="6" id="KW-1185">Reference proteome</keyword>
<evidence type="ECO:0000256" key="1">
    <source>
        <dbReference type="ARBA" id="ARBA00005179"/>
    </source>
</evidence>
<dbReference type="Gene3D" id="3.40.50.150">
    <property type="entry name" value="Vaccinia Virus protein VP39"/>
    <property type="match status" value="1"/>
</dbReference>
<dbReference type="Proteomes" id="UP001174691">
    <property type="component" value="Unassembled WGS sequence"/>
</dbReference>
<dbReference type="AlphaFoldDB" id="A0AA38REB8"/>
<dbReference type="InterPro" id="IPR051654">
    <property type="entry name" value="Meroterpenoid_MTases"/>
</dbReference>